<dbReference type="Pfam" id="PF04113">
    <property type="entry name" value="Gpi16"/>
    <property type="match status" value="1"/>
</dbReference>
<keyword evidence="1" id="KW-0472">Membrane</keyword>
<accession>A0A0P0Y212</accession>
<dbReference type="OMA" id="SHSHEWH"/>
<evidence type="ECO:0007829" key="5">
    <source>
        <dbReference type="ProteomicsDB" id="A0A0P0Y212"/>
    </source>
</evidence>
<evidence type="ECO:0000313" key="3">
    <source>
        <dbReference type="Proteomes" id="UP000059680"/>
    </source>
</evidence>
<keyword evidence="3" id="KW-1185">Reference proteome</keyword>
<feature type="transmembrane region" description="Helical" evidence="1">
    <location>
        <begin position="186"/>
        <end position="207"/>
    </location>
</feature>
<dbReference type="eggNOG" id="KOG2407">
    <property type="taxonomic scope" value="Eukaryota"/>
</dbReference>
<keyword evidence="4 5" id="KW-1267">Proteomics identification</keyword>
<dbReference type="AlphaFoldDB" id="A0A0P0Y212"/>
<dbReference type="Gramene" id="Os11t0479232-01">
    <property type="protein sequence ID" value="Os11t0479232-01"/>
    <property type="gene ID" value="Os11g0479232"/>
</dbReference>
<protein>
    <submittedName>
        <fullName evidence="2">Os11g0479232 protein</fullName>
    </submittedName>
</protein>
<sequence>YHANRFLMGSGNERGSIALSFRSTNLHKQLFGSSNDCSIKAVVFQVVPWYVKVYYHSLQIFIDGNSKAISEVVEKIHVTPSEDKHLPGTLEMLLRLPCSMESATLSLDFDKGFLHIDEYPPDANQGFDIPSALVTFPEFNSSRSYPEGDTLFVSPLLQTFKEDGVVKSYTEVLLVPLTTPDFSMPYNVITFTCTVLALYFGSLLNALRRRIGEEERELKKAAAKRGLIPLLIAKLRGKKVDPPPQGSSPTSLLSTKLLLKVVFVAVVAVSLHYLSNS</sequence>
<keyword evidence="1" id="KW-1133">Transmembrane helix</keyword>
<dbReference type="InParanoid" id="A0A0P0Y212"/>
<dbReference type="GO" id="GO:0042765">
    <property type="term" value="C:GPI-anchor transamidase complex"/>
    <property type="evidence" value="ECO:0007669"/>
    <property type="project" value="InterPro"/>
</dbReference>
<dbReference type="EMBL" id="AP014967">
    <property type="protein sequence ID" value="BAT14027.1"/>
    <property type="molecule type" value="Genomic_DNA"/>
</dbReference>
<reference evidence="3" key="1">
    <citation type="journal article" date="2005" name="Nature">
        <title>The map-based sequence of the rice genome.</title>
        <authorList>
            <consortium name="International rice genome sequencing project (IRGSP)"/>
            <person name="Matsumoto T."/>
            <person name="Wu J."/>
            <person name="Kanamori H."/>
            <person name="Katayose Y."/>
            <person name="Fujisawa M."/>
            <person name="Namiki N."/>
            <person name="Mizuno H."/>
            <person name="Yamamoto K."/>
            <person name="Antonio B.A."/>
            <person name="Baba T."/>
            <person name="Sakata K."/>
            <person name="Nagamura Y."/>
            <person name="Aoki H."/>
            <person name="Arikawa K."/>
            <person name="Arita K."/>
            <person name="Bito T."/>
            <person name="Chiden Y."/>
            <person name="Fujitsuka N."/>
            <person name="Fukunaka R."/>
            <person name="Hamada M."/>
            <person name="Harada C."/>
            <person name="Hayashi A."/>
            <person name="Hijishita S."/>
            <person name="Honda M."/>
            <person name="Hosokawa S."/>
            <person name="Ichikawa Y."/>
            <person name="Idonuma A."/>
            <person name="Iijima M."/>
            <person name="Ikeda M."/>
            <person name="Ikeno M."/>
            <person name="Ito K."/>
            <person name="Ito S."/>
            <person name="Ito T."/>
            <person name="Ito Y."/>
            <person name="Ito Y."/>
            <person name="Iwabuchi A."/>
            <person name="Kamiya K."/>
            <person name="Karasawa W."/>
            <person name="Kurita K."/>
            <person name="Katagiri S."/>
            <person name="Kikuta A."/>
            <person name="Kobayashi H."/>
            <person name="Kobayashi N."/>
            <person name="Machita K."/>
            <person name="Maehara T."/>
            <person name="Masukawa M."/>
            <person name="Mizubayashi T."/>
            <person name="Mukai Y."/>
            <person name="Nagasaki H."/>
            <person name="Nagata Y."/>
            <person name="Naito S."/>
            <person name="Nakashima M."/>
            <person name="Nakama Y."/>
            <person name="Nakamichi Y."/>
            <person name="Nakamura M."/>
            <person name="Meguro A."/>
            <person name="Negishi M."/>
            <person name="Ohta I."/>
            <person name="Ohta T."/>
            <person name="Okamoto M."/>
            <person name="Ono N."/>
            <person name="Saji S."/>
            <person name="Sakaguchi M."/>
            <person name="Sakai K."/>
            <person name="Shibata M."/>
            <person name="Shimokawa T."/>
            <person name="Song J."/>
            <person name="Takazaki Y."/>
            <person name="Terasawa K."/>
            <person name="Tsugane M."/>
            <person name="Tsuji K."/>
            <person name="Ueda S."/>
            <person name="Waki K."/>
            <person name="Yamagata H."/>
            <person name="Yamamoto M."/>
            <person name="Yamamoto S."/>
            <person name="Yamane H."/>
            <person name="Yoshiki S."/>
            <person name="Yoshihara R."/>
            <person name="Yukawa K."/>
            <person name="Zhong H."/>
            <person name="Yano M."/>
            <person name="Yuan Q."/>
            <person name="Ouyang S."/>
            <person name="Liu J."/>
            <person name="Jones K.M."/>
            <person name="Gansberger K."/>
            <person name="Moffat K."/>
            <person name="Hill J."/>
            <person name="Bera J."/>
            <person name="Fadrosh D."/>
            <person name="Jin S."/>
            <person name="Johri S."/>
            <person name="Kim M."/>
            <person name="Overton L."/>
            <person name="Reardon M."/>
            <person name="Tsitrin T."/>
            <person name="Vuong H."/>
            <person name="Weaver B."/>
            <person name="Ciecko A."/>
            <person name="Tallon L."/>
            <person name="Jackson J."/>
            <person name="Pai G."/>
            <person name="Aken S.V."/>
            <person name="Utterback T."/>
            <person name="Reidmuller S."/>
            <person name="Feldblyum T."/>
            <person name="Hsiao J."/>
            <person name="Zismann V."/>
            <person name="Iobst S."/>
            <person name="de Vazeille A.R."/>
            <person name="Buell C.R."/>
            <person name="Ying K."/>
            <person name="Li Y."/>
            <person name="Lu T."/>
            <person name="Huang Y."/>
            <person name="Zhao Q."/>
            <person name="Feng Q."/>
            <person name="Zhang L."/>
            <person name="Zhu J."/>
            <person name="Weng Q."/>
            <person name="Mu J."/>
            <person name="Lu Y."/>
            <person name="Fan D."/>
            <person name="Liu Y."/>
            <person name="Guan J."/>
            <person name="Zhang Y."/>
            <person name="Yu S."/>
            <person name="Liu X."/>
            <person name="Zhang Y."/>
            <person name="Hong G."/>
            <person name="Han B."/>
            <person name="Choisne N."/>
            <person name="Demange N."/>
            <person name="Orjeda G."/>
            <person name="Samain S."/>
            <person name="Cattolico L."/>
            <person name="Pelletier E."/>
            <person name="Couloux A."/>
            <person name="Segurens B."/>
            <person name="Wincker P."/>
            <person name="D'Hont A."/>
            <person name="Scarpelli C."/>
            <person name="Weissenbach J."/>
            <person name="Salanoubat M."/>
            <person name="Quetier F."/>
            <person name="Yu Y."/>
            <person name="Kim H.R."/>
            <person name="Rambo T."/>
            <person name="Currie J."/>
            <person name="Collura K."/>
            <person name="Luo M."/>
            <person name="Yang T."/>
            <person name="Ammiraju J.S.S."/>
            <person name="Engler F."/>
            <person name="Soderlund C."/>
            <person name="Wing R.A."/>
            <person name="Palmer L.E."/>
            <person name="de la Bastide M."/>
            <person name="Spiegel L."/>
            <person name="Nascimento L."/>
            <person name="Zutavern T."/>
            <person name="O'Shaughnessy A."/>
            <person name="Dike S."/>
            <person name="Dedhia N."/>
            <person name="Preston R."/>
            <person name="Balija V."/>
            <person name="McCombie W.R."/>
            <person name="Chow T."/>
            <person name="Chen H."/>
            <person name="Chung M."/>
            <person name="Chen C."/>
            <person name="Shaw J."/>
            <person name="Wu H."/>
            <person name="Hsiao K."/>
            <person name="Chao Y."/>
            <person name="Chu M."/>
            <person name="Cheng C."/>
            <person name="Hour A."/>
            <person name="Lee P."/>
            <person name="Lin S."/>
            <person name="Lin Y."/>
            <person name="Liou J."/>
            <person name="Liu S."/>
            <person name="Hsing Y."/>
            <person name="Raghuvanshi S."/>
            <person name="Mohanty A."/>
            <person name="Bharti A.K."/>
            <person name="Gaur A."/>
            <person name="Gupta V."/>
            <person name="Kumar D."/>
            <person name="Ravi V."/>
            <person name="Vij S."/>
            <person name="Kapur A."/>
            <person name="Khurana P."/>
            <person name="Khurana P."/>
            <person name="Khurana J.P."/>
            <person name="Tyagi A.K."/>
            <person name="Gaikwad K."/>
            <person name="Singh A."/>
            <person name="Dalal V."/>
            <person name="Srivastava S."/>
            <person name="Dixit A."/>
            <person name="Pal A.K."/>
            <person name="Ghazi I.A."/>
            <person name="Yadav M."/>
            <person name="Pandit A."/>
            <person name="Bhargava A."/>
            <person name="Sureshbabu K."/>
            <person name="Batra K."/>
            <person name="Sharma T.R."/>
            <person name="Mohapatra T."/>
            <person name="Singh N.K."/>
            <person name="Messing J."/>
            <person name="Nelson A.B."/>
            <person name="Fuks G."/>
            <person name="Kavchok S."/>
            <person name="Keizer G."/>
            <person name="Linton E."/>
            <person name="Llaca V."/>
            <person name="Song R."/>
            <person name="Tanyolac B."/>
            <person name="Young S."/>
            <person name="Ho-Il K."/>
            <person name="Hahn J.H."/>
            <person name="Sangsakoo G."/>
            <person name="Vanavichit A."/>
            <person name="de Mattos Luiz.A.T."/>
            <person name="Zimmer P.D."/>
            <person name="Malone G."/>
            <person name="Dellagostin O."/>
            <person name="de Oliveira A.C."/>
            <person name="Bevan M."/>
            <person name="Bancroft I."/>
            <person name="Minx P."/>
            <person name="Cordum H."/>
            <person name="Wilson R."/>
            <person name="Cheng Z."/>
            <person name="Jin W."/>
            <person name="Jiang J."/>
            <person name="Leong S.A."/>
            <person name="Iwama H."/>
            <person name="Gojobori T."/>
            <person name="Itoh T."/>
            <person name="Niimura Y."/>
            <person name="Fujii Y."/>
            <person name="Habara T."/>
            <person name="Sakai H."/>
            <person name="Sato Y."/>
            <person name="Wilson G."/>
            <person name="Kumar K."/>
            <person name="McCouch S."/>
            <person name="Juretic N."/>
            <person name="Hoen D."/>
            <person name="Wright S."/>
            <person name="Bruskiewich R."/>
            <person name="Bureau T."/>
            <person name="Miyao A."/>
            <person name="Hirochika H."/>
            <person name="Nishikawa T."/>
            <person name="Kadowaki K."/>
            <person name="Sugiura M."/>
            <person name="Burr B."/>
            <person name="Sasaki T."/>
        </authorList>
    </citation>
    <scope>NUCLEOTIDE SEQUENCE [LARGE SCALE GENOMIC DNA]</scope>
    <source>
        <strain evidence="3">cv. Nipponbare</strain>
    </source>
</reference>
<gene>
    <name evidence="2" type="ordered locus">Os11g0479232</name>
    <name evidence="2" type="ORF">OSNPB_110479232</name>
</gene>
<reference evidence="2 3" key="3">
    <citation type="journal article" date="2013" name="Rice">
        <title>Improvement of the Oryza sativa Nipponbare reference genome using next generation sequence and optical map data.</title>
        <authorList>
            <person name="Kawahara Y."/>
            <person name="de la Bastide M."/>
            <person name="Hamilton J.P."/>
            <person name="Kanamori H."/>
            <person name="McCombie W.R."/>
            <person name="Ouyang S."/>
            <person name="Schwartz D.C."/>
            <person name="Tanaka T."/>
            <person name="Wu J."/>
            <person name="Zhou S."/>
            <person name="Childs K.L."/>
            <person name="Davidson R.M."/>
            <person name="Lin H."/>
            <person name="Quesada-Ocampo L."/>
            <person name="Vaillancourt B."/>
            <person name="Sakai H."/>
            <person name="Lee S.S."/>
            <person name="Kim J."/>
            <person name="Numa H."/>
            <person name="Itoh T."/>
            <person name="Buell C.R."/>
            <person name="Matsumoto T."/>
        </authorList>
    </citation>
    <scope>NUCLEOTIDE SEQUENCE [LARGE SCALE GENOMIC DNA]</scope>
    <source>
        <strain evidence="3">cv. Nipponbare</strain>
    </source>
</reference>
<dbReference type="InterPro" id="IPR007245">
    <property type="entry name" value="PIG-T"/>
</dbReference>
<dbReference type="STRING" id="39947.A0A0P0Y212"/>
<dbReference type="PaxDb" id="39947-A0A0P0Y212"/>
<dbReference type="Proteomes" id="UP000059680">
    <property type="component" value="Chromosome 11"/>
</dbReference>
<organism evidence="2 3">
    <name type="scientific">Oryza sativa subsp. japonica</name>
    <name type="common">Rice</name>
    <dbReference type="NCBI Taxonomy" id="39947"/>
    <lineage>
        <taxon>Eukaryota</taxon>
        <taxon>Viridiplantae</taxon>
        <taxon>Streptophyta</taxon>
        <taxon>Embryophyta</taxon>
        <taxon>Tracheophyta</taxon>
        <taxon>Spermatophyta</taxon>
        <taxon>Magnoliopsida</taxon>
        <taxon>Liliopsida</taxon>
        <taxon>Poales</taxon>
        <taxon>Poaceae</taxon>
        <taxon>BOP clade</taxon>
        <taxon>Oryzoideae</taxon>
        <taxon>Oryzeae</taxon>
        <taxon>Oryzinae</taxon>
        <taxon>Oryza</taxon>
        <taxon>Oryza sativa</taxon>
    </lineage>
</organism>
<dbReference type="PANTHER" id="PTHR12959:SF11">
    <property type="entry name" value="GPI TRANSAMIDASE COMPONENT PIG-T"/>
    <property type="match status" value="1"/>
</dbReference>
<evidence type="ECO:0007829" key="4">
    <source>
        <dbReference type="PeptideAtlas" id="A0A0P0Y212"/>
    </source>
</evidence>
<evidence type="ECO:0000313" key="2">
    <source>
        <dbReference type="EMBL" id="BAT14027.1"/>
    </source>
</evidence>
<keyword evidence="1" id="KW-0812">Transmembrane</keyword>
<dbReference type="PANTHER" id="PTHR12959">
    <property type="entry name" value="GPI TRANSAMIDASE COMPONENT PIG-T-RELATED"/>
    <property type="match status" value="1"/>
</dbReference>
<dbReference type="GO" id="GO:0016255">
    <property type="term" value="P:attachment of GPI anchor to protein"/>
    <property type="evidence" value="ECO:0007669"/>
    <property type="project" value="InterPro"/>
</dbReference>
<feature type="transmembrane region" description="Helical" evidence="1">
    <location>
        <begin position="257"/>
        <end position="275"/>
    </location>
</feature>
<proteinExistence type="evidence at protein level"/>
<feature type="non-terminal residue" evidence="2">
    <location>
        <position position="1"/>
    </location>
</feature>
<reference evidence="2 3" key="2">
    <citation type="journal article" date="2013" name="Plant Cell Physiol.">
        <title>Rice Annotation Project Database (RAP-DB): an integrative and interactive database for rice genomics.</title>
        <authorList>
            <person name="Sakai H."/>
            <person name="Lee S.S."/>
            <person name="Tanaka T."/>
            <person name="Numa H."/>
            <person name="Kim J."/>
            <person name="Kawahara Y."/>
            <person name="Wakimoto H."/>
            <person name="Yang C.C."/>
            <person name="Iwamoto M."/>
            <person name="Abe T."/>
            <person name="Yamada Y."/>
            <person name="Muto A."/>
            <person name="Inokuchi H."/>
            <person name="Ikemura T."/>
            <person name="Matsumoto T."/>
            <person name="Sasaki T."/>
            <person name="Itoh T."/>
        </authorList>
    </citation>
    <scope>NUCLEOTIDE SEQUENCE [LARGE SCALE GENOMIC DNA]</scope>
    <source>
        <strain evidence="3">cv. Nipponbare</strain>
    </source>
</reference>
<evidence type="ECO:0000256" key="1">
    <source>
        <dbReference type="SAM" id="Phobius"/>
    </source>
</evidence>
<name>A0A0P0Y212_ORYSJ</name>